<organism evidence="2 3">
    <name type="scientific">Candidatus Acutalibacter ornithocaccae</name>
    <dbReference type="NCBI Taxonomy" id="2838416"/>
    <lineage>
        <taxon>Bacteria</taxon>
        <taxon>Bacillati</taxon>
        <taxon>Bacillota</taxon>
        <taxon>Clostridia</taxon>
        <taxon>Eubacteriales</taxon>
        <taxon>Acutalibacteraceae</taxon>
        <taxon>Acutalibacter</taxon>
    </lineage>
</organism>
<dbReference type="EMBL" id="DWXZ01000018">
    <property type="protein sequence ID" value="HJB36675.1"/>
    <property type="molecule type" value="Genomic_DNA"/>
</dbReference>
<evidence type="ECO:0000313" key="2">
    <source>
        <dbReference type="EMBL" id="HJB36675.1"/>
    </source>
</evidence>
<evidence type="ECO:0000256" key="1">
    <source>
        <dbReference type="SAM" id="Coils"/>
    </source>
</evidence>
<evidence type="ECO:0000313" key="3">
    <source>
        <dbReference type="Proteomes" id="UP000824214"/>
    </source>
</evidence>
<comment type="caution">
    <text evidence="2">The sequence shown here is derived from an EMBL/GenBank/DDBJ whole genome shotgun (WGS) entry which is preliminary data.</text>
</comment>
<proteinExistence type="predicted"/>
<reference evidence="2" key="2">
    <citation type="submission" date="2021-04" db="EMBL/GenBank/DDBJ databases">
        <authorList>
            <person name="Gilroy R."/>
        </authorList>
    </citation>
    <scope>NUCLEOTIDE SEQUENCE</scope>
    <source>
        <strain evidence="2">ChiBcolR8-3208</strain>
    </source>
</reference>
<feature type="coiled-coil region" evidence="1">
    <location>
        <begin position="29"/>
        <end position="106"/>
    </location>
</feature>
<reference evidence="2" key="1">
    <citation type="journal article" date="2021" name="PeerJ">
        <title>Extensive microbial diversity within the chicken gut microbiome revealed by metagenomics and culture.</title>
        <authorList>
            <person name="Gilroy R."/>
            <person name="Ravi A."/>
            <person name="Getino M."/>
            <person name="Pursley I."/>
            <person name="Horton D.L."/>
            <person name="Alikhan N.F."/>
            <person name="Baker D."/>
            <person name="Gharbi K."/>
            <person name="Hall N."/>
            <person name="Watson M."/>
            <person name="Adriaenssens E.M."/>
            <person name="Foster-Nyarko E."/>
            <person name="Jarju S."/>
            <person name="Secka A."/>
            <person name="Antonio M."/>
            <person name="Oren A."/>
            <person name="Chaudhuri R.R."/>
            <person name="La Ragione R."/>
            <person name="Hildebrand F."/>
            <person name="Pallen M.J."/>
        </authorList>
    </citation>
    <scope>NUCLEOTIDE SEQUENCE</scope>
    <source>
        <strain evidence="2">ChiBcolR8-3208</strain>
    </source>
</reference>
<protein>
    <recommendedName>
        <fullName evidence="4">DivIVA domain-containing protein</fullName>
    </recommendedName>
</protein>
<accession>A0A9D2LVV4</accession>
<dbReference type="Proteomes" id="UP000824214">
    <property type="component" value="Unassembled WGS sequence"/>
</dbReference>
<dbReference type="AlphaFoldDB" id="A0A9D2LVV4"/>
<sequence>MDLIKELLAGARFRAKGKWYAAQQVDAFLEELSVRLEEDSREREELAEDARALRRENARLREELAAAKAAPPAEALPPEDPRLPVCRDLERERDSLLQDIKALRRFRESFRQAVEEDAQLLLRQVEGLPSEKLL</sequence>
<gene>
    <name evidence="2" type="ORF">H9942_01235</name>
</gene>
<name>A0A9D2LVV4_9FIRM</name>
<evidence type="ECO:0008006" key="4">
    <source>
        <dbReference type="Google" id="ProtNLM"/>
    </source>
</evidence>
<keyword evidence="1" id="KW-0175">Coiled coil</keyword>